<dbReference type="EMBL" id="BTSY01000002">
    <property type="protein sequence ID" value="GMT14701.1"/>
    <property type="molecule type" value="Genomic_DNA"/>
</dbReference>
<reference evidence="1" key="1">
    <citation type="submission" date="2023-10" db="EMBL/GenBank/DDBJ databases">
        <title>Genome assembly of Pristionchus species.</title>
        <authorList>
            <person name="Yoshida K."/>
            <person name="Sommer R.J."/>
        </authorList>
    </citation>
    <scope>NUCLEOTIDE SEQUENCE</scope>
    <source>
        <strain evidence="1">RS5133</strain>
    </source>
</reference>
<evidence type="ECO:0000313" key="3">
    <source>
        <dbReference type="Proteomes" id="UP001432322"/>
    </source>
</evidence>
<dbReference type="Proteomes" id="UP001432322">
    <property type="component" value="Unassembled WGS sequence"/>
</dbReference>
<comment type="caution">
    <text evidence="1">The sequence shown here is derived from an EMBL/GenBank/DDBJ whole genome shotgun (WGS) entry which is preliminary data.</text>
</comment>
<evidence type="ECO:0000313" key="1">
    <source>
        <dbReference type="EMBL" id="GMT14701.1"/>
    </source>
</evidence>
<feature type="non-terminal residue" evidence="1">
    <location>
        <position position="1"/>
    </location>
</feature>
<gene>
    <name evidence="2" type="ORF">PFISCL1PPCAC_28483</name>
    <name evidence="1" type="ORF">PFISCL1PPCAC_5998</name>
</gene>
<accession>A0AAV5V542</accession>
<dbReference type="AlphaFoldDB" id="A0AAV5V542"/>
<organism evidence="1 3">
    <name type="scientific">Pristionchus fissidentatus</name>
    <dbReference type="NCBI Taxonomy" id="1538716"/>
    <lineage>
        <taxon>Eukaryota</taxon>
        <taxon>Metazoa</taxon>
        <taxon>Ecdysozoa</taxon>
        <taxon>Nematoda</taxon>
        <taxon>Chromadorea</taxon>
        <taxon>Rhabditida</taxon>
        <taxon>Rhabditina</taxon>
        <taxon>Diplogasteromorpha</taxon>
        <taxon>Diplogasteroidea</taxon>
        <taxon>Neodiplogasteridae</taxon>
        <taxon>Pristionchus</taxon>
    </lineage>
</organism>
<feature type="non-terminal residue" evidence="1">
    <location>
        <position position="79"/>
    </location>
</feature>
<evidence type="ECO:0000313" key="2">
    <source>
        <dbReference type="EMBL" id="GMT37186.1"/>
    </source>
</evidence>
<dbReference type="EMBL" id="BTSY01000065">
    <property type="protein sequence ID" value="GMT37186.1"/>
    <property type="molecule type" value="Genomic_DNA"/>
</dbReference>
<proteinExistence type="predicted"/>
<protein>
    <submittedName>
        <fullName evidence="1">Uncharacterized protein</fullName>
    </submittedName>
</protein>
<name>A0AAV5V542_9BILA</name>
<keyword evidence="3" id="KW-1185">Reference proteome</keyword>
<sequence length="79" mass="9352">CRSKSSDVERRKSNFIVRSIVIFCSFLNDLCPTLFCSRSLSFLRFYEFIHERLRNFSISSKNFLHGFCGFQCRSPILRS</sequence>